<dbReference type="EMBL" id="VXJS01000007">
    <property type="protein sequence ID" value="KAA8675626.1"/>
    <property type="molecule type" value="Genomic_DNA"/>
</dbReference>
<evidence type="ECO:0000313" key="1">
    <source>
        <dbReference type="EMBL" id="KAA8675626.1"/>
    </source>
</evidence>
<reference evidence="1 2" key="1">
    <citation type="submission" date="2019-09" db="EMBL/GenBank/DDBJ databases">
        <title>Draft genome sequence of various Type strains from the CCUG.</title>
        <authorList>
            <person name="Pineiro-Iglesias B."/>
            <person name="Tunovic T."/>
            <person name="Unosson C."/>
            <person name="Inganas E."/>
            <person name="Ohlen M."/>
            <person name="Cardew S."/>
            <person name="Jensie-Markopoulos S."/>
            <person name="Salva-Serra F."/>
            <person name="Jaen-Luchoro D."/>
            <person name="Karlsson R."/>
            <person name="Svensson-Stadler L."/>
            <person name="Chun J."/>
            <person name="Moore E."/>
        </authorList>
    </citation>
    <scope>NUCLEOTIDE SEQUENCE [LARGE SCALE GENOMIC DNA]</scope>
    <source>
        <strain evidence="1 2">CCUG 56969T</strain>
    </source>
</reference>
<gene>
    <name evidence="1" type="ORF">F4W18_13465</name>
</gene>
<keyword evidence="2" id="KW-1185">Reference proteome</keyword>
<proteinExistence type="predicted"/>
<dbReference type="Proteomes" id="UP000322521">
    <property type="component" value="Unassembled WGS sequence"/>
</dbReference>
<sequence length="119" mass="13118">MSIRINRKTLTLCGVLVLSGVLVLKFSSVSFDDSHAYVGQWSSVSSDGAAEFNVGSDYIEAFGKRLPVDVIVNDDGSVLAQSPNQNFRITKTTSGVELTVTRRYIEEPVEKIYELTLKQ</sequence>
<dbReference type="RefSeq" id="WP_086714972.1">
    <property type="nucleotide sequence ID" value="NZ_AP025494.1"/>
</dbReference>
<name>A0A5M9NWS6_9VIBR</name>
<dbReference type="AlphaFoldDB" id="A0A5M9NWS6"/>
<organism evidence="1 2">
    <name type="scientific">Vibrio gigantis</name>
    <dbReference type="NCBI Taxonomy" id="296199"/>
    <lineage>
        <taxon>Bacteria</taxon>
        <taxon>Pseudomonadati</taxon>
        <taxon>Pseudomonadota</taxon>
        <taxon>Gammaproteobacteria</taxon>
        <taxon>Vibrionales</taxon>
        <taxon>Vibrionaceae</taxon>
        <taxon>Vibrio</taxon>
    </lineage>
</organism>
<evidence type="ECO:0000313" key="2">
    <source>
        <dbReference type="Proteomes" id="UP000322521"/>
    </source>
</evidence>
<protein>
    <submittedName>
        <fullName evidence="1">Uncharacterized protein</fullName>
    </submittedName>
</protein>
<accession>A0A5M9NWS6</accession>
<comment type="caution">
    <text evidence="1">The sequence shown here is derived from an EMBL/GenBank/DDBJ whole genome shotgun (WGS) entry which is preliminary data.</text>
</comment>